<dbReference type="SUPFAM" id="SSF46689">
    <property type="entry name" value="Homeodomain-like"/>
    <property type="match status" value="1"/>
</dbReference>
<evidence type="ECO:0000256" key="7">
    <source>
        <dbReference type="SAM" id="MobiDB-lite"/>
    </source>
</evidence>
<dbReference type="PROSITE" id="PS50071">
    <property type="entry name" value="HOMEOBOX_2"/>
    <property type="match status" value="1"/>
</dbReference>
<dbReference type="Gene3D" id="1.10.10.60">
    <property type="entry name" value="Homeodomain-like"/>
    <property type="match status" value="1"/>
</dbReference>
<reference evidence="10" key="1">
    <citation type="journal article" date="2018" name="Nat. Microbiol.">
        <title>Leveraging single-cell genomics to expand the fungal tree of life.</title>
        <authorList>
            <person name="Ahrendt S.R."/>
            <person name="Quandt C.A."/>
            <person name="Ciobanu D."/>
            <person name="Clum A."/>
            <person name="Salamov A."/>
            <person name="Andreopoulos B."/>
            <person name="Cheng J.F."/>
            <person name="Woyke T."/>
            <person name="Pelin A."/>
            <person name="Henrissat B."/>
            <person name="Reynolds N.K."/>
            <person name="Benny G.L."/>
            <person name="Smith M.E."/>
            <person name="James T.Y."/>
            <person name="Grigoriev I.V."/>
        </authorList>
    </citation>
    <scope>NUCLEOTIDE SEQUENCE [LARGE SCALE GENOMIC DNA]</scope>
    <source>
        <strain evidence="10">ATCC 52028</strain>
    </source>
</reference>
<evidence type="ECO:0000256" key="6">
    <source>
        <dbReference type="RuleBase" id="RU000682"/>
    </source>
</evidence>
<dbReference type="AlphaFoldDB" id="A0A4P9WZR2"/>
<dbReference type="InterPro" id="IPR001356">
    <property type="entry name" value="HD"/>
</dbReference>
<dbReference type="GO" id="GO:0005634">
    <property type="term" value="C:nucleus"/>
    <property type="evidence" value="ECO:0007669"/>
    <property type="project" value="UniProtKB-SubCell"/>
</dbReference>
<dbReference type="SMART" id="SM00389">
    <property type="entry name" value="HOX"/>
    <property type="match status" value="1"/>
</dbReference>
<evidence type="ECO:0000256" key="3">
    <source>
        <dbReference type="ARBA" id="ARBA00023155"/>
    </source>
</evidence>
<protein>
    <recommendedName>
        <fullName evidence="8">Homeobox domain-containing protein</fullName>
    </recommendedName>
</protein>
<evidence type="ECO:0000313" key="10">
    <source>
        <dbReference type="Proteomes" id="UP000268535"/>
    </source>
</evidence>
<dbReference type="InterPro" id="IPR050453">
    <property type="entry name" value="LIM_Homeobox_TF"/>
</dbReference>
<feature type="region of interest" description="Disordered" evidence="7">
    <location>
        <begin position="576"/>
        <end position="595"/>
    </location>
</feature>
<dbReference type="GO" id="GO:0000981">
    <property type="term" value="F:DNA-binding transcription factor activity, RNA polymerase II-specific"/>
    <property type="evidence" value="ECO:0007669"/>
    <property type="project" value="TreeGrafter"/>
</dbReference>
<evidence type="ECO:0000256" key="2">
    <source>
        <dbReference type="ARBA" id="ARBA00023125"/>
    </source>
</evidence>
<evidence type="ECO:0000256" key="4">
    <source>
        <dbReference type="ARBA" id="ARBA00023242"/>
    </source>
</evidence>
<accession>A0A4P9WZR2</accession>
<dbReference type="InterPro" id="IPR009057">
    <property type="entry name" value="Homeodomain-like_sf"/>
</dbReference>
<evidence type="ECO:0000259" key="8">
    <source>
        <dbReference type="PROSITE" id="PS50071"/>
    </source>
</evidence>
<gene>
    <name evidence="9" type="ORF">CAUPRSCDRAFT_10273</name>
</gene>
<keyword evidence="4 5" id="KW-0539">Nucleus</keyword>
<sequence>MTQSLPSSAAMGTHVATMWPSVYPDAHALAHTPAASPRDMTGPAVAAPVATTALFPCMGLMSPMTPTSSSNLSFLAKPMGAVVGEPMPDGAGVLPPSRVTCPILTPAPTPTPSPAPSRPVVDSLVVKRESGEKDDATTVVSPPAATTSAATTPAISLAKSKRRKSPSPKQQRQQQQQEEEQVALAAATPMKRRRVTPEQLHALASLYAVNTFPPVKVRERLAEEQGLSFKTVSVWFQNKRSLARRAARLREMERWAQRKSADQLRMSLEAEAQASRELAAASTDPDLDMDDMDLTDRSLASSPVTVEMTHKRKAADLDLDSTTATTSITTSATTSASTAVPGTNSSTMLPASMALITAANATSADTGPESLTLMRDATPPAFDASNLASGISASAVSEPASHHDVATPACPRIPLESALGMGMGMNLDMTMPLDLGLGLAPLASPTGFSDMFAGTPAVVNQGPDASLPPNLAVLPAPLFPCLENYLSPPKQLPLSPSSCGSADPVLQAFLSSPEQIMFPAAVAIGTLQDTHAPSSLLDSMEDIGPTCLPSRLSPPTSPPSGMDVAPSSLEHSLHAVHTSSAPHGAAEPIPTSLSAAPFTAPGHPWSDSHAMAFPLLGAIMSPNSLSMTCASVSPPLTHPLPLGSTPSASESTMPFWADNHAMFSEWSTLLLTGGSSAESTGINVNGENHAAHAPAGSTPPPAAASTNQRYLLPVSDPFGVTMGPVITPPVAPPGHGTGGDDASTRVRATAIDSDKKRNASNKKAKSSSAGFKSAAALLAYGKTDKGVVSTPGSRGDTATAHTLPMSASWAQFQAAAASAASANPPSHILPWDLYM</sequence>
<evidence type="ECO:0000256" key="5">
    <source>
        <dbReference type="PROSITE-ProRule" id="PRU00108"/>
    </source>
</evidence>
<dbReference type="PANTHER" id="PTHR24208">
    <property type="entry name" value="LIM/HOMEOBOX PROTEIN LHX"/>
    <property type="match status" value="1"/>
</dbReference>
<feature type="compositionally biased region" description="Low complexity" evidence="7">
    <location>
        <begin position="137"/>
        <end position="154"/>
    </location>
</feature>
<name>A0A4P9WZR2_9FUNG</name>
<keyword evidence="2 5" id="KW-0238">DNA-binding</keyword>
<proteinExistence type="predicted"/>
<dbReference type="EMBL" id="ML009116">
    <property type="protein sequence ID" value="RKO98095.1"/>
    <property type="molecule type" value="Genomic_DNA"/>
</dbReference>
<feature type="region of interest" description="Disordered" evidence="7">
    <location>
        <begin position="683"/>
        <end position="705"/>
    </location>
</feature>
<evidence type="ECO:0000313" key="9">
    <source>
        <dbReference type="EMBL" id="RKO98095.1"/>
    </source>
</evidence>
<keyword evidence="3 5" id="KW-0371">Homeobox</keyword>
<evidence type="ECO:0000256" key="1">
    <source>
        <dbReference type="ARBA" id="ARBA00004123"/>
    </source>
</evidence>
<organism evidence="9 10">
    <name type="scientific">Caulochytrium protostelioides</name>
    <dbReference type="NCBI Taxonomy" id="1555241"/>
    <lineage>
        <taxon>Eukaryota</taxon>
        <taxon>Fungi</taxon>
        <taxon>Fungi incertae sedis</taxon>
        <taxon>Chytridiomycota</taxon>
        <taxon>Chytridiomycota incertae sedis</taxon>
        <taxon>Chytridiomycetes</taxon>
        <taxon>Caulochytriales</taxon>
        <taxon>Caulochytriaceae</taxon>
        <taxon>Caulochytrium</taxon>
    </lineage>
</organism>
<feature type="domain" description="Homeobox" evidence="8">
    <location>
        <begin position="186"/>
        <end position="246"/>
    </location>
</feature>
<comment type="subcellular location">
    <subcellularLocation>
        <location evidence="1 5 6">Nucleus</location>
    </subcellularLocation>
</comment>
<feature type="region of interest" description="Disordered" evidence="7">
    <location>
        <begin position="128"/>
        <end position="193"/>
    </location>
</feature>
<dbReference type="PANTHER" id="PTHR24208:SF166">
    <property type="entry name" value="LIM HOMEOBOX TRANSCRIPTION FACTOR 1 ALPHA, ISOFORM B"/>
    <property type="match status" value="1"/>
</dbReference>
<dbReference type="CDD" id="cd00086">
    <property type="entry name" value="homeodomain"/>
    <property type="match status" value="1"/>
</dbReference>
<feature type="compositionally biased region" description="Low complexity" evidence="7">
    <location>
        <begin position="167"/>
        <end position="176"/>
    </location>
</feature>
<dbReference type="GO" id="GO:0000977">
    <property type="term" value="F:RNA polymerase II transcription regulatory region sequence-specific DNA binding"/>
    <property type="evidence" value="ECO:0007669"/>
    <property type="project" value="TreeGrafter"/>
</dbReference>
<dbReference type="Proteomes" id="UP000268535">
    <property type="component" value="Unassembled WGS sequence"/>
</dbReference>
<feature type="DNA-binding region" description="Homeobox" evidence="5">
    <location>
        <begin position="188"/>
        <end position="247"/>
    </location>
</feature>
<dbReference type="Pfam" id="PF00046">
    <property type="entry name" value="Homeodomain"/>
    <property type="match status" value="1"/>
</dbReference>